<sequence>MNMIYLFMYTHKYVGPRIGYSSVPYYVLKEKKEILNGFYKVIIDNNTFYTLHFQNGSKSDWKKDRVIKFYKSNKLYRLDIYFADSVSGLSYYSIDNFNCKEKKQ</sequence>
<name>A0AAV5AV19_9FLAO</name>
<proteinExistence type="predicted"/>
<reference evidence="1 4" key="1">
    <citation type="submission" date="2021-11" db="EMBL/GenBank/DDBJ databases">
        <title>Draft genome sequence of Capnocytophaga sp. strain KC07075 isolated from cat oral cavity.</title>
        <authorList>
            <person name="Suzuki M."/>
            <person name="Imaoka K."/>
            <person name="Kimura M."/>
            <person name="Morikawa S."/>
            <person name="Maeda K."/>
        </authorList>
    </citation>
    <scope>NUCLEOTIDE SEQUENCE</scope>
    <source>
        <strain evidence="1">KC07075</strain>
        <strain evidence="2 4">KC07079</strain>
    </source>
</reference>
<gene>
    <name evidence="1" type="ORF">RCZ15_22260</name>
    <name evidence="2" type="ORF">RCZ16_16520</name>
</gene>
<protein>
    <submittedName>
        <fullName evidence="1">Uncharacterized protein</fullName>
    </submittedName>
</protein>
<dbReference type="Proteomes" id="UP001207736">
    <property type="component" value="Unassembled WGS sequence"/>
</dbReference>
<organism evidence="1 3">
    <name type="scientific">Capnocytophaga catalasegens</name>
    <dbReference type="NCBI Taxonomy" id="1004260"/>
    <lineage>
        <taxon>Bacteria</taxon>
        <taxon>Pseudomonadati</taxon>
        <taxon>Bacteroidota</taxon>
        <taxon>Flavobacteriia</taxon>
        <taxon>Flavobacteriales</taxon>
        <taxon>Flavobacteriaceae</taxon>
        <taxon>Capnocytophaga</taxon>
    </lineage>
</organism>
<evidence type="ECO:0000313" key="1">
    <source>
        <dbReference type="EMBL" id="GJM51253.1"/>
    </source>
</evidence>
<dbReference type="Proteomes" id="UP001208692">
    <property type="component" value="Unassembled WGS sequence"/>
</dbReference>
<evidence type="ECO:0000313" key="4">
    <source>
        <dbReference type="Proteomes" id="UP001208692"/>
    </source>
</evidence>
<evidence type="ECO:0000313" key="3">
    <source>
        <dbReference type="Proteomes" id="UP001207736"/>
    </source>
</evidence>
<dbReference type="AlphaFoldDB" id="A0AAV5AV19"/>
<dbReference type="EMBL" id="BQKA01000046">
    <property type="protein sequence ID" value="GJM51253.1"/>
    <property type="molecule type" value="Genomic_DNA"/>
</dbReference>
<keyword evidence="4" id="KW-1185">Reference proteome</keyword>
<evidence type="ECO:0000313" key="2">
    <source>
        <dbReference type="EMBL" id="GJM53335.1"/>
    </source>
</evidence>
<comment type="caution">
    <text evidence="1">The sequence shown here is derived from an EMBL/GenBank/DDBJ whole genome shotgun (WGS) entry which is preliminary data.</text>
</comment>
<accession>A0AAV5AV19</accession>
<dbReference type="EMBL" id="BQKB01000036">
    <property type="protein sequence ID" value="GJM53335.1"/>
    <property type="molecule type" value="Genomic_DNA"/>
</dbReference>